<dbReference type="Gene3D" id="3.40.50.1820">
    <property type="entry name" value="alpha/beta hydrolase"/>
    <property type="match status" value="1"/>
</dbReference>
<sequence length="90" mass="10219">MPSRTLPFPSLVVGSRDDPYMDFAELRQRAARWDSDLHDLGHAGHINIAGGFGRWEQGYQLFSAFAKRVENKQTRPVRPQLHNILCAAMP</sequence>
<evidence type="ECO:0008006" key="3">
    <source>
        <dbReference type="Google" id="ProtNLM"/>
    </source>
</evidence>
<evidence type="ECO:0000313" key="2">
    <source>
        <dbReference type="Proteomes" id="UP000282195"/>
    </source>
</evidence>
<dbReference type="InterPro" id="IPR010662">
    <property type="entry name" value="RBBP9/YdeN"/>
</dbReference>
<accession>A0A387FWU1</accession>
<organism evidence="1 2">
    <name type="scientific">Rhizobium jaguaris</name>
    <dbReference type="NCBI Taxonomy" id="1312183"/>
    <lineage>
        <taxon>Bacteria</taxon>
        <taxon>Pseudomonadati</taxon>
        <taxon>Pseudomonadota</taxon>
        <taxon>Alphaproteobacteria</taxon>
        <taxon>Hyphomicrobiales</taxon>
        <taxon>Rhizobiaceae</taxon>
        <taxon>Rhizobium/Agrobacterium group</taxon>
        <taxon>Rhizobium</taxon>
    </lineage>
</organism>
<dbReference type="AlphaFoldDB" id="A0A387FWU1"/>
<protein>
    <recommendedName>
        <fullName evidence="3">Alpha/beta hydrolase</fullName>
    </recommendedName>
</protein>
<proteinExistence type="predicted"/>
<keyword evidence="2" id="KW-1185">Reference proteome</keyword>
<dbReference type="Pfam" id="PF06821">
    <property type="entry name" value="Ser_hydrolase"/>
    <property type="match status" value="1"/>
</dbReference>
<dbReference type="SUPFAM" id="SSF53474">
    <property type="entry name" value="alpha/beta-Hydrolases"/>
    <property type="match status" value="1"/>
</dbReference>
<dbReference type="EMBL" id="CP032694">
    <property type="protein sequence ID" value="AYG59486.1"/>
    <property type="molecule type" value="Genomic_DNA"/>
</dbReference>
<dbReference type="RefSeq" id="WP_120704503.1">
    <property type="nucleotide sequence ID" value="NZ_CP032694.1"/>
</dbReference>
<dbReference type="Proteomes" id="UP000282195">
    <property type="component" value="Chromosome"/>
</dbReference>
<dbReference type="OrthoDB" id="9804993at2"/>
<gene>
    <name evidence="1" type="ORF">CCGE525_12285</name>
</gene>
<dbReference type="KEGG" id="rjg:CCGE525_12285"/>
<name>A0A387FWU1_9HYPH</name>
<evidence type="ECO:0000313" key="1">
    <source>
        <dbReference type="EMBL" id="AYG59486.1"/>
    </source>
</evidence>
<dbReference type="InterPro" id="IPR029058">
    <property type="entry name" value="AB_hydrolase_fold"/>
</dbReference>
<reference evidence="1 2" key="1">
    <citation type="submission" date="2018-10" db="EMBL/GenBank/DDBJ databases">
        <title>Rhizobium etli, R. leguminosarum and a new Rhizobium genospecies from Phaseolus dumosus.</title>
        <authorList>
            <person name="Ramirez-Puebla S.T."/>
            <person name="Rogel-Hernandez M.A."/>
            <person name="Guerrero G."/>
            <person name="Ormeno-Orrillo E."/>
            <person name="Martinez-Romero J.C."/>
            <person name="Negrete-Yankelevich S."/>
            <person name="Martinez-Romero E."/>
        </authorList>
    </citation>
    <scope>NUCLEOTIDE SEQUENCE [LARGE SCALE GENOMIC DNA]</scope>
    <source>
        <strain evidence="1 2">CCGE525</strain>
    </source>
</reference>
<dbReference type="GO" id="GO:0016787">
    <property type="term" value="F:hydrolase activity"/>
    <property type="evidence" value="ECO:0007669"/>
    <property type="project" value="InterPro"/>
</dbReference>